<dbReference type="PANTHER" id="PTHR28047:SF5">
    <property type="entry name" value="PROTEIN DCG1"/>
    <property type="match status" value="1"/>
</dbReference>
<sequence length="259" mass="27448">MPRTVSVLIINPNSSASMTTALKPLLADLSHSYLSLDYYTAPPTAPPSINDEETSALSTSVTFPALLQFLTAPSDGQDPRHQAYTAYLVACYSPHPLTTLLRNHADTPVLNIFEASLLHALALARPFGIVTTGKYWESVLSDGTRRFLATGKGLDVPADNGSESGGLGFGNFIGVRSTGLNAAELHSTAREEVDRRIREASAGLVREGADIIILGCAGMSGMDEAVREGARIAGKEVRIIDGVRAGVVLLEGMVRAQIS</sequence>
<keyword evidence="3" id="KW-1185">Reference proteome</keyword>
<reference evidence="2 3" key="1">
    <citation type="submission" date="2018-02" db="EMBL/GenBank/DDBJ databases">
        <title>Genome sequence of the basidiomycete white-rot fungus Phlebia centrifuga.</title>
        <authorList>
            <person name="Granchi Z."/>
            <person name="Peng M."/>
            <person name="de Vries R.P."/>
            <person name="Hilden K."/>
            <person name="Makela M.R."/>
            <person name="Grigoriev I."/>
            <person name="Riley R."/>
        </authorList>
    </citation>
    <scope>NUCLEOTIDE SEQUENCE [LARGE SCALE GENOMIC DNA]</scope>
    <source>
        <strain evidence="2 3">FBCC195</strain>
    </source>
</reference>
<dbReference type="GO" id="GO:0047661">
    <property type="term" value="F:amino-acid racemase activity"/>
    <property type="evidence" value="ECO:0007669"/>
    <property type="project" value="InterPro"/>
</dbReference>
<accession>A0A2R6QEE8</accession>
<dbReference type="InterPro" id="IPR015942">
    <property type="entry name" value="Asp/Glu/hydantoin_racemase"/>
</dbReference>
<dbReference type="Pfam" id="PF01177">
    <property type="entry name" value="Asp_Glu_race"/>
    <property type="match status" value="1"/>
</dbReference>
<dbReference type="InterPro" id="IPR053714">
    <property type="entry name" value="Iso_Racemase_Enz_sf"/>
</dbReference>
<dbReference type="Proteomes" id="UP000186601">
    <property type="component" value="Unassembled WGS sequence"/>
</dbReference>
<dbReference type="OrthoDB" id="412018at2759"/>
<protein>
    <recommendedName>
        <fullName evidence="4">DCG1 protein</fullName>
    </recommendedName>
</protein>
<dbReference type="EMBL" id="MLYV02000364">
    <property type="protein sequence ID" value="PSS06500.1"/>
    <property type="molecule type" value="Genomic_DNA"/>
</dbReference>
<evidence type="ECO:0000313" key="2">
    <source>
        <dbReference type="EMBL" id="PSS06500.1"/>
    </source>
</evidence>
<comment type="similarity">
    <text evidence="1">Belongs to the HyuE racemase family.</text>
</comment>
<dbReference type="InterPro" id="IPR052186">
    <property type="entry name" value="Hydantoin_racemase-like"/>
</dbReference>
<comment type="caution">
    <text evidence="2">The sequence shown here is derived from an EMBL/GenBank/DDBJ whole genome shotgun (WGS) entry which is preliminary data.</text>
</comment>
<evidence type="ECO:0000256" key="1">
    <source>
        <dbReference type="ARBA" id="ARBA00038414"/>
    </source>
</evidence>
<name>A0A2R6QEE8_9APHY</name>
<proteinExistence type="inferred from homology"/>
<dbReference type="AlphaFoldDB" id="A0A2R6QEE8"/>
<evidence type="ECO:0000313" key="3">
    <source>
        <dbReference type="Proteomes" id="UP000186601"/>
    </source>
</evidence>
<gene>
    <name evidence="2" type="ORF">PHLCEN_2v3702</name>
</gene>
<evidence type="ECO:0008006" key="4">
    <source>
        <dbReference type="Google" id="ProtNLM"/>
    </source>
</evidence>
<dbReference type="STRING" id="98765.A0A2R6QEE8"/>
<organism evidence="2 3">
    <name type="scientific">Hermanssonia centrifuga</name>
    <dbReference type="NCBI Taxonomy" id="98765"/>
    <lineage>
        <taxon>Eukaryota</taxon>
        <taxon>Fungi</taxon>
        <taxon>Dikarya</taxon>
        <taxon>Basidiomycota</taxon>
        <taxon>Agaricomycotina</taxon>
        <taxon>Agaricomycetes</taxon>
        <taxon>Polyporales</taxon>
        <taxon>Meruliaceae</taxon>
        <taxon>Hermanssonia</taxon>
    </lineage>
</organism>
<dbReference type="Gene3D" id="3.40.50.12500">
    <property type="match status" value="1"/>
</dbReference>
<dbReference type="PANTHER" id="PTHR28047">
    <property type="entry name" value="PROTEIN DCG1"/>
    <property type="match status" value="1"/>
</dbReference>